<keyword evidence="3" id="KW-0285">Flavoprotein</keyword>
<dbReference type="SUPFAM" id="SSF47203">
    <property type="entry name" value="Acyl-CoA dehydrogenase C-terminal domain-like"/>
    <property type="match status" value="1"/>
</dbReference>
<dbReference type="AlphaFoldDB" id="A0A1S1HDL0"/>
<dbReference type="EMBL" id="MIPT01000001">
    <property type="protein sequence ID" value="OHT19323.1"/>
    <property type="molecule type" value="Genomic_DNA"/>
</dbReference>
<dbReference type="PANTHER" id="PTHR43884:SF20">
    <property type="entry name" value="ACYL-COA DEHYDROGENASE FADE28"/>
    <property type="match status" value="1"/>
</dbReference>
<protein>
    <submittedName>
        <fullName evidence="8">Acyl-CoA dehydrogenase</fullName>
        <ecNumber evidence="8">1.3.99.-</ecNumber>
    </submittedName>
</protein>
<proteinExistence type="inferred from homology"/>
<evidence type="ECO:0000259" key="6">
    <source>
        <dbReference type="Pfam" id="PF00441"/>
    </source>
</evidence>
<accession>A0A1S1HDL0</accession>
<sequence length="380" mass="39414">MDFALSDDQKSLRDLAARIFADHCTDESLRALTKSGTGDDPALWRALAEAGLLGIGIPEAHGGLGFGMAELGLLLEAQGRRLAPVPILASLVMGALPVAAFGSAAQQAILPRVAAGEAILTAALEEAGNPDPIRPMLRARQSGDGWVLDGVKTAVPYGAQAERIIVPAMGEAGVLVFLVDPRGAGVAVADQQGTDGAPQAEIRFDAAPVGAADLLGKAGDGDAIARWIVDRARAGLAHLQVGICAEALRRTAAYSSERTQFDRPLGSMQAVQHRVADGFIDVEAMRSTAMRATWLLGEGITSPAEIETAKYWAAIGGHRVAHSAQHLHGGIGADTDYPIHRYFLAAKRVEVALGGAQPMLAAIGRAIAAGETQLLSGVEA</sequence>
<comment type="cofactor">
    <cofactor evidence="1">
        <name>FAD</name>
        <dbReference type="ChEBI" id="CHEBI:57692"/>
    </cofactor>
</comment>
<dbReference type="SUPFAM" id="SSF56645">
    <property type="entry name" value="Acyl-CoA dehydrogenase NM domain-like"/>
    <property type="match status" value="1"/>
</dbReference>
<dbReference type="Proteomes" id="UP000179467">
    <property type="component" value="Unassembled WGS sequence"/>
</dbReference>
<dbReference type="InterPro" id="IPR009075">
    <property type="entry name" value="AcylCo_DH/oxidase_C"/>
</dbReference>
<evidence type="ECO:0000256" key="4">
    <source>
        <dbReference type="ARBA" id="ARBA00022827"/>
    </source>
</evidence>
<evidence type="ECO:0000313" key="8">
    <source>
        <dbReference type="EMBL" id="OHT19323.1"/>
    </source>
</evidence>
<feature type="domain" description="Acyl-CoA dehydrogenase/oxidase N-terminal" evidence="7">
    <location>
        <begin position="6"/>
        <end position="117"/>
    </location>
</feature>
<dbReference type="Gene3D" id="1.20.140.10">
    <property type="entry name" value="Butyryl-CoA Dehydrogenase, subunit A, domain 3"/>
    <property type="match status" value="1"/>
</dbReference>
<feature type="domain" description="Acyl-CoA dehydrogenase/oxidase C-terminal" evidence="6">
    <location>
        <begin position="219"/>
        <end position="367"/>
    </location>
</feature>
<dbReference type="Gene3D" id="1.10.540.10">
    <property type="entry name" value="Acyl-CoA dehydrogenase/oxidase, N-terminal domain"/>
    <property type="match status" value="1"/>
</dbReference>
<dbReference type="EC" id="1.3.99.-" evidence="8"/>
<organism evidence="8 9">
    <name type="scientific">Edaphosphingomonas haloaromaticamans</name>
    <dbReference type="NCBI Taxonomy" id="653954"/>
    <lineage>
        <taxon>Bacteria</taxon>
        <taxon>Pseudomonadati</taxon>
        <taxon>Pseudomonadota</taxon>
        <taxon>Alphaproteobacteria</taxon>
        <taxon>Sphingomonadales</taxon>
        <taxon>Rhizorhabdaceae</taxon>
        <taxon>Edaphosphingomonas</taxon>
    </lineage>
</organism>
<name>A0A1S1HDL0_9SPHN</name>
<dbReference type="InterPro" id="IPR013786">
    <property type="entry name" value="AcylCoA_DH/ox_N"/>
</dbReference>
<evidence type="ECO:0000313" key="9">
    <source>
        <dbReference type="Proteomes" id="UP000179467"/>
    </source>
</evidence>
<comment type="similarity">
    <text evidence="2">Belongs to the acyl-CoA dehydrogenase family.</text>
</comment>
<keyword evidence="5 8" id="KW-0560">Oxidoreductase</keyword>
<reference evidence="8 9" key="1">
    <citation type="submission" date="2016-09" db="EMBL/GenBank/DDBJ databases">
        <title>Metabolic pathway, cell adaptation mechanisms and a novel monoxygenase revealed through proteogenomic-transcription analysis of a Sphingomonas haloaromaticamans strain degrading the fungicide ortho-phenylphenol.</title>
        <authorList>
            <person name="Perruchon C."/>
            <person name="Papadopoulou E.S."/>
            <person name="Rousidou C."/>
            <person name="Vasileiadis S."/>
            <person name="Tanou G."/>
            <person name="Amoutzias G."/>
            <person name="Molassiotis A."/>
            <person name="Karpouzas D.G."/>
        </authorList>
    </citation>
    <scope>NUCLEOTIDE SEQUENCE [LARGE SCALE GENOMIC DNA]</scope>
    <source>
        <strain evidence="8 9">P3</strain>
    </source>
</reference>
<gene>
    <name evidence="8" type="primary">acdA_3</name>
    <name evidence="8" type="ORF">BHE75_01308</name>
</gene>
<keyword evidence="9" id="KW-1185">Reference proteome</keyword>
<dbReference type="GO" id="GO:0050660">
    <property type="term" value="F:flavin adenine dinucleotide binding"/>
    <property type="evidence" value="ECO:0007669"/>
    <property type="project" value="InterPro"/>
</dbReference>
<evidence type="ECO:0000256" key="1">
    <source>
        <dbReference type="ARBA" id="ARBA00001974"/>
    </source>
</evidence>
<dbReference type="OrthoDB" id="4319499at2"/>
<evidence type="ECO:0000256" key="2">
    <source>
        <dbReference type="ARBA" id="ARBA00009347"/>
    </source>
</evidence>
<dbReference type="PANTHER" id="PTHR43884">
    <property type="entry name" value="ACYL-COA DEHYDROGENASE"/>
    <property type="match status" value="1"/>
</dbReference>
<evidence type="ECO:0000256" key="3">
    <source>
        <dbReference type="ARBA" id="ARBA00022630"/>
    </source>
</evidence>
<dbReference type="InterPro" id="IPR036250">
    <property type="entry name" value="AcylCo_DH-like_C"/>
</dbReference>
<evidence type="ECO:0000259" key="7">
    <source>
        <dbReference type="Pfam" id="PF02771"/>
    </source>
</evidence>
<dbReference type="InterPro" id="IPR009100">
    <property type="entry name" value="AcylCoA_DH/oxidase_NM_dom_sf"/>
</dbReference>
<dbReference type="CDD" id="cd00567">
    <property type="entry name" value="ACAD"/>
    <property type="match status" value="1"/>
</dbReference>
<dbReference type="RefSeq" id="WP_070933202.1">
    <property type="nucleotide sequence ID" value="NZ_MIPT01000001.1"/>
</dbReference>
<dbReference type="Gene3D" id="2.40.110.10">
    <property type="entry name" value="Butyryl-CoA Dehydrogenase, subunit A, domain 2"/>
    <property type="match status" value="1"/>
</dbReference>
<dbReference type="InterPro" id="IPR037069">
    <property type="entry name" value="AcylCoA_DH/ox_N_sf"/>
</dbReference>
<dbReference type="Pfam" id="PF02771">
    <property type="entry name" value="Acyl-CoA_dh_N"/>
    <property type="match status" value="1"/>
</dbReference>
<dbReference type="GO" id="GO:0003995">
    <property type="term" value="F:acyl-CoA dehydrogenase activity"/>
    <property type="evidence" value="ECO:0007669"/>
    <property type="project" value="TreeGrafter"/>
</dbReference>
<evidence type="ECO:0000256" key="5">
    <source>
        <dbReference type="ARBA" id="ARBA00023002"/>
    </source>
</evidence>
<keyword evidence="4" id="KW-0274">FAD</keyword>
<comment type="caution">
    <text evidence="8">The sequence shown here is derived from an EMBL/GenBank/DDBJ whole genome shotgun (WGS) entry which is preliminary data.</text>
</comment>
<dbReference type="Pfam" id="PF00441">
    <property type="entry name" value="Acyl-CoA_dh_1"/>
    <property type="match status" value="1"/>
</dbReference>
<dbReference type="InterPro" id="IPR046373">
    <property type="entry name" value="Acyl-CoA_Oxase/DH_mid-dom_sf"/>
</dbReference>